<sequence length="196" mass="21633">MRRAPAERRRDPERTKERIVRAAIEEFGAKGFAGARVSEIAARAGVNKQLISYYFGGKEGLYRELTDRWQSAESGFADPAAPLPDLAAAYVRANAANRDFGRMMVWEGLTEGGAVTPELGEDLRRDLADMRRRQADGEFPADIDPACLMLALFALSSAGVAFPHLVRVLCEADPASAEFTDHYADQVRRLVAHLRP</sequence>
<reference evidence="5" key="1">
    <citation type="journal article" date="2019" name="Int. J. Syst. Evol. Microbiol.">
        <title>The Global Catalogue of Microorganisms (GCM) 10K type strain sequencing project: providing services to taxonomists for standard genome sequencing and annotation.</title>
        <authorList>
            <consortium name="The Broad Institute Genomics Platform"/>
            <consortium name="The Broad Institute Genome Sequencing Center for Infectious Disease"/>
            <person name="Wu L."/>
            <person name="Ma J."/>
        </authorList>
    </citation>
    <scope>NUCLEOTIDE SEQUENCE [LARGE SCALE GENOMIC DNA]</scope>
    <source>
        <strain evidence="5">CECT 7649</strain>
    </source>
</reference>
<dbReference type="InterPro" id="IPR001647">
    <property type="entry name" value="HTH_TetR"/>
</dbReference>
<evidence type="ECO:0000259" key="3">
    <source>
        <dbReference type="PROSITE" id="PS50977"/>
    </source>
</evidence>
<dbReference type="Proteomes" id="UP001596496">
    <property type="component" value="Unassembled WGS sequence"/>
</dbReference>
<dbReference type="InterPro" id="IPR041474">
    <property type="entry name" value="NicS_C"/>
</dbReference>
<evidence type="ECO:0000313" key="5">
    <source>
        <dbReference type="Proteomes" id="UP001596496"/>
    </source>
</evidence>
<dbReference type="Pfam" id="PF00440">
    <property type="entry name" value="TetR_N"/>
    <property type="match status" value="1"/>
</dbReference>
<gene>
    <name evidence="4" type="ORF">ACFQSB_14365</name>
</gene>
<dbReference type="SUPFAM" id="SSF48498">
    <property type="entry name" value="Tetracyclin repressor-like, C-terminal domain"/>
    <property type="match status" value="1"/>
</dbReference>
<feature type="domain" description="HTH tetR-type" evidence="3">
    <location>
        <begin position="13"/>
        <end position="73"/>
    </location>
</feature>
<dbReference type="Pfam" id="PF17938">
    <property type="entry name" value="TetR_C_29"/>
    <property type="match status" value="1"/>
</dbReference>
<evidence type="ECO:0000256" key="1">
    <source>
        <dbReference type="ARBA" id="ARBA00023125"/>
    </source>
</evidence>
<dbReference type="EMBL" id="JBHTCG010000008">
    <property type="protein sequence ID" value="MFC7383402.1"/>
    <property type="molecule type" value="Genomic_DNA"/>
</dbReference>
<dbReference type="InterPro" id="IPR009057">
    <property type="entry name" value="Homeodomain-like_sf"/>
</dbReference>
<dbReference type="PANTHER" id="PTHR30328">
    <property type="entry name" value="TRANSCRIPTIONAL REPRESSOR"/>
    <property type="match status" value="1"/>
</dbReference>
<dbReference type="PROSITE" id="PS50977">
    <property type="entry name" value="HTH_TETR_2"/>
    <property type="match status" value="1"/>
</dbReference>
<proteinExistence type="predicted"/>
<dbReference type="InterPro" id="IPR050109">
    <property type="entry name" value="HTH-type_TetR-like_transc_reg"/>
</dbReference>
<evidence type="ECO:0000313" key="4">
    <source>
        <dbReference type="EMBL" id="MFC7383402.1"/>
    </source>
</evidence>
<accession>A0ABW2P178</accession>
<protein>
    <submittedName>
        <fullName evidence="4">TetR family transcriptional regulator</fullName>
    </submittedName>
</protein>
<dbReference type="InterPro" id="IPR036271">
    <property type="entry name" value="Tet_transcr_reg_TetR-rel_C_sf"/>
</dbReference>
<evidence type="ECO:0000256" key="2">
    <source>
        <dbReference type="PROSITE-ProRule" id="PRU00335"/>
    </source>
</evidence>
<dbReference type="PRINTS" id="PR00455">
    <property type="entry name" value="HTHTETR"/>
</dbReference>
<dbReference type="Gene3D" id="1.10.357.10">
    <property type="entry name" value="Tetracycline Repressor, domain 2"/>
    <property type="match status" value="1"/>
</dbReference>
<dbReference type="RefSeq" id="WP_380826875.1">
    <property type="nucleotide sequence ID" value="NZ_JBHTCG010000008.1"/>
</dbReference>
<comment type="caution">
    <text evidence="4">The sequence shown here is derived from an EMBL/GenBank/DDBJ whole genome shotgun (WGS) entry which is preliminary data.</text>
</comment>
<name>A0ABW2P178_9ACTN</name>
<keyword evidence="1 2" id="KW-0238">DNA-binding</keyword>
<dbReference type="PANTHER" id="PTHR30328:SF54">
    <property type="entry name" value="HTH-TYPE TRANSCRIPTIONAL REPRESSOR SCO4008"/>
    <property type="match status" value="1"/>
</dbReference>
<dbReference type="SUPFAM" id="SSF46689">
    <property type="entry name" value="Homeodomain-like"/>
    <property type="match status" value="1"/>
</dbReference>
<organism evidence="4 5">
    <name type="scientific">Sphaerisporangium rhizosphaerae</name>
    <dbReference type="NCBI Taxonomy" id="2269375"/>
    <lineage>
        <taxon>Bacteria</taxon>
        <taxon>Bacillati</taxon>
        <taxon>Actinomycetota</taxon>
        <taxon>Actinomycetes</taxon>
        <taxon>Streptosporangiales</taxon>
        <taxon>Streptosporangiaceae</taxon>
        <taxon>Sphaerisporangium</taxon>
    </lineage>
</organism>
<feature type="DNA-binding region" description="H-T-H motif" evidence="2">
    <location>
        <begin position="36"/>
        <end position="55"/>
    </location>
</feature>
<keyword evidence="5" id="KW-1185">Reference proteome</keyword>